<evidence type="ECO:0000256" key="2">
    <source>
        <dbReference type="ARBA" id="ARBA00006464"/>
    </source>
</evidence>
<dbReference type="InterPro" id="IPR017475">
    <property type="entry name" value="EPS_sugar_tfrase"/>
</dbReference>
<accession>A0A1H0J3X1</accession>
<dbReference type="NCBIfam" id="TIGR03025">
    <property type="entry name" value="EPS_sugtrans"/>
    <property type="match status" value="1"/>
</dbReference>
<comment type="subcellular location">
    <subcellularLocation>
        <location evidence="1">Membrane</location>
        <topology evidence="1">Multi-pass membrane protein</topology>
    </subcellularLocation>
</comment>
<dbReference type="RefSeq" id="WP_165617534.1">
    <property type="nucleotide sequence ID" value="NZ_FNIR01000005.1"/>
</dbReference>
<name>A0A1H0J3X1_9ACTN</name>
<dbReference type="EMBL" id="FNIR01000005">
    <property type="protein sequence ID" value="SDO38149.1"/>
    <property type="molecule type" value="Genomic_DNA"/>
</dbReference>
<sequence>MVTQSDALVRSAREAKAAEVAAAAELAAEAAVSGLDEDSVVGPGSVRPLRTIRPVPPVRSPRTARAAPVPDAAPATAVPPAALDLPRYDPLTARRRPTPEWLVQHTTLLVAGDLAAGLGSAAAVVAVDGGVRWPVLVGLAWPLVVALCGGYAERRAGSGSAEFQRVALAGLATVAVLAVLQALQPTPVVGWAVLVGVPAVVAWTVLARGWARRRLHARRRAGAMAKRVVLVGRQVAVADLARRLARDPASGLRVIGACVPRPGGSGGEVAPGVPVLGGLDDAVAVLENVRADAVVVASASETAAEYLRELTWRLEGTNVELLVAPGLIEVAPARLHVRPTSSVPLLHVREPEFRGRRRLAKATFDRAAAGLALLVGGPVLLLLALAVKVDSRGPVFYRHRRIGRRGEPFELLKFRSMAVGADAGISALAGQNQGNEVQFKLHRDPRVTRVGALIRRLSLDELPQLINVLRGEMSIVGPRPHVTREVDQYGADMHRRLLVKPGMTGLWQVSGRSDLDWDESVELDVRYVENWSLSLDLAILRRTFSAVVSGSGAY</sequence>
<feature type="compositionally biased region" description="Low complexity" evidence="7">
    <location>
        <begin position="61"/>
        <end position="77"/>
    </location>
</feature>
<feature type="transmembrane region" description="Helical" evidence="8">
    <location>
        <begin position="189"/>
        <end position="211"/>
    </location>
</feature>
<protein>
    <submittedName>
        <fullName evidence="10">Undecaprenyl-phosphate galactose phosphotransferase, WbaP/exopolysaccharide biosynthesis polyprenyl glycosylphosphotransferase</fullName>
    </submittedName>
</protein>
<keyword evidence="5 8" id="KW-1133">Transmembrane helix</keyword>
<dbReference type="AlphaFoldDB" id="A0A1H0J3X1"/>
<feature type="transmembrane region" description="Helical" evidence="8">
    <location>
        <begin position="367"/>
        <end position="387"/>
    </location>
</feature>
<dbReference type="STRING" id="1052260.SAMN05660199_01852"/>
<keyword evidence="11" id="KW-1185">Reference proteome</keyword>
<keyword evidence="3 10" id="KW-0808">Transferase</keyword>
<gene>
    <name evidence="10" type="ORF">SAMN05660199_01852</name>
</gene>
<dbReference type="Pfam" id="PF02397">
    <property type="entry name" value="Bac_transf"/>
    <property type="match status" value="1"/>
</dbReference>
<reference evidence="11" key="1">
    <citation type="submission" date="2016-10" db="EMBL/GenBank/DDBJ databases">
        <authorList>
            <person name="Varghese N."/>
            <person name="Submissions S."/>
        </authorList>
    </citation>
    <scope>NUCLEOTIDE SEQUENCE [LARGE SCALE GENOMIC DNA]</scope>
    <source>
        <strain evidence="11">DSM 45843</strain>
    </source>
</reference>
<comment type="similarity">
    <text evidence="2">Belongs to the bacterial sugar transferase family.</text>
</comment>
<dbReference type="Pfam" id="PF13727">
    <property type="entry name" value="CoA_binding_3"/>
    <property type="match status" value="1"/>
</dbReference>
<evidence type="ECO:0000256" key="8">
    <source>
        <dbReference type="SAM" id="Phobius"/>
    </source>
</evidence>
<dbReference type="PANTHER" id="PTHR30576:SF10">
    <property type="entry name" value="SLL5057 PROTEIN"/>
    <property type="match status" value="1"/>
</dbReference>
<evidence type="ECO:0000259" key="9">
    <source>
        <dbReference type="Pfam" id="PF02397"/>
    </source>
</evidence>
<organism evidence="10 11">
    <name type="scientific">Klenkia soli</name>
    <dbReference type="NCBI Taxonomy" id="1052260"/>
    <lineage>
        <taxon>Bacteria</taxon>
        <taxon>Bacillati</taxon>
        <taxon>Actinomycetota</taxon>
        <taxon>Actinomycetes</taxon>
        <taxon>Geodermatophilales</taxon>
        <taxon>Geodermatophilaceae</taxon>
        <taxon>Klenkia</taxon>
    </lineage>
</organism>
<dbReference type="GO" id="GO:0016780">
    <property type="term" value="F:phosphotransferase activity, for other substituted phosphate groups"/>
    <property type="evidence" value="ECO:0007669"/>
    <property type="project" value="TreeGrafter"/>
</dbReference>
<feature type="region of interest" description="Disordered" evidence="7">
    <location>
        <begin position="52"/>
        <end position="77"/>
    </location>
</feature>
<feature type="transmembrane region" description="Helical" evidence="8">
    <location>
        <begin position="163"/>
        <end position="183"/>
    </location>
</feature>
<dbReference type="Gene3D" id="3.40.50.720">
    <property type="entry name" value="NAD(P)-binding Rossmann-like Domain"/>
    <property type="match status" value="1"/>
</dbReference>
<proteinExistence type="inferred from homology"/>
<dbReference type="Proteomes" id="UP000199088">
    <property type="component" value="Unassembled WGS sequence"/>
</dbReference>
<keyword evidence="6 8" id="KW-0472">Membrane</keyword>
<evidence type="ECO:0000256" key="3">
    <source>
        <dbReference type="ARBA" id="ARBA00022679"/>
    </source>
</evidence>
<feature type="transmembrane region" description="Helical" evidence="8">
    <location>
        <begin position="101"/>
        <end position="127"/>
    </location>
</feature>
<keyword evidence="4 8" id="KW-0812">Transmembrane</keyword>
<feature type="transmembrane region" description="Helical" evidence="8">
    <location>
        <begin position="133"/>
        <end position="151"/>
    </location>
</feature>
<dbReference type="GO" id="GO:0016020">
    <property type="term" value="C:membrane"/>
    <property type="evidence" value="ECO:0007669"/>
    <property type="project" value="UniProtKB-SubCell"/>
</dbReference>
<evidence type="ECO:0000256" key="4">
    <source>
        <dbReference type="ARBA" id="ARBA00022692"/>
    </source>
</evidence>
<evidence type="ECO:0000256" key="7">
    <source>
        <dbReference type="SAM" id="MobiDB-lite"/>
    </source>
</evidence>
<feature type="domain" description="Bacterial sugar transferase" evidence="9">
    <location>
        <begin position="361"/>
        <end position="548"/>
    </location>
</feature>
<dbReference type="PANTHER" id="PTHR30576">
    <property type="entry name" value="COLANIC BIOSYNTHESIS UDP-GLUCOSE LIPID CARRIER TRANSFERASE"/>
    <property type="match status" value="1"/>
</dbReference>
<evidence type="ECO:0000256" key="5">
    <source>
        <dbReference type="ARBA" id="ARBA00022989"/>
    </source>
</evidence>
<evidence type="ECO:0000256" key="1">
    <source>
        <dbReference type="ARBA" id="ARBA00004141"/>
    </source>
</evidence>
<evidence type="ECO:0000256" key="6">
    <source>
        <dbReference type="ARBA" id="ARBA00023136"/>
    </source>
</evidence>
<evidence type="ECO:0000313" key="11">
    <source>
        <dbReference type="Proteomes" id="UP000199088"/>
    </source>
</evidence>
<evidence type="ECO:0000313" key="10">
    <source>
        <dbReference type="EMBL" id="SDO38149.1"/>
    </source>
</evidence>
<dbReference type="InterPro" id="IPR003362">
    <property type="entry name" value="Bact_transf"/>
</dbReference>